<dbReference type="InterPro" id="IPR036770">
    <property type="entry name" value="Ankyrin_rpt-contain_sf"/>
</dbReference>
<gene>
    <name evidence="1" type="ORF">CTEN210_13467</name>
</gene>
<sequence length="717" mass="82588">MDKHNSPNEAPVRKKSRVEEVKEYVTIERTDALTQKIQDLANEFPEMKYVLDLSDLQMTVGSAVVKYQQEVEVDKKRQENETNSPIYVLPDEMIANCFSYVKGSFLLVAPVSIKFCNVYKAMLKDIDKKIGKTTNEVDAIDDHYTINQYYTIKDRFPVPEKDSKNKLHKTTYENAAASFSTAKYCLENLSEERYEREKLFSTAALKGRLDVLKLANHVDILHFWDCNSGYSKQNRPIGEIAQAGHLHILQSLKDDFNMGLLLHHACRGAALGGQIHILKWLKSFDCLRDNFENREDNLCHLALWSGQVEALKWLRKEGFRFTELRDGVNMIRAIRSKNIEMISYCILEGFGFKNASFFDIEAIKTGDMNVVKFCFENGCEFSSKALSYAARRNLVDVCKYLRSKSLQWEPNAVRDVIESKSLQMLKFAHENGCEWSQDTWHYCMRQKGGINWDMMNYLHEKKCPWNTLTTYGELCPDSKLVSSPLSEPQKVVEFIISKKLPWGGHLLLESIHYSLTRATVILVENSPRDTLPESLSSISGVLDIDLKIMEYLYSKGVPFGEGFLKKLCGHNYYSSEELLEISKWALEKSYQIGKDEIYMVSCQTKFDVDILGHLYKHSELLEIEDFVKRCFHEKHYKKGFGSDQFQFFLNLGCPLTKSLTTIIFKCWISNPGNDILQDIVAILWASQHAQLLVDDIYTNDEESGSDESSDEDDDRLY</sequence>
<dbReference type="AlphaFoldDB" id="A0AAD3D5D0"/>
<dbReference type="Gene3D" id="1.25.40.20">
    <property type="entry name" value="Ankyrin repeat-containing domain"/>
    <property type="match status" value="1"/>
</dbReference>
<dbReference type="SUPFAM" id="SSF48403">
    <property type="entry name" value="Ankyrin repeat"/>
    <property type="match status" value="1"/>
</dbReference>
<evidence type="ECO:0000313" key="1">
    <source>
        <dbReference type="EMBL" id="GFH56991.1"/>
    </source>
</evidence>
<keyword evidence="2" id="KW-1185">Reference proteome</keyword>
<evidence type="ECO:0000313" key="2">
    <source>
        <dbReference type="Proteomes" id="UP001054902"/>
    </source>
</evidence>
<reference evidence="1 2" key="1">
    <citation type="journal article" date="2021" name="Sci. Rep.">
        <title>The genome of the diatom Chaetoceros tenuissimus carries an ancient integrated fragment of an extant virus.</title>
        <authorList>
            <person name="Hongo Y."/>
            <person name="Kimura K."/>
            <person name="Takaki Y."/>
            <person name="Yoshida Y."/>
            <person name="Baba S."/>
            <person name="Kobayashi G."/>
            <person name="Nagasaki K."/>
            <person name="Hano T."/>
            <person name="Tomaru Y."/>
        </authorList>
    </citation>
    <scope>NUCLEOTIDE SEQUENCE [LARGE SCALE GENOMIC DNA]</scope>
    <source>
        <strain evidence="1 2">NIES-3715</strain>
    </source>
</reference>
<dbReference type="EMBL" id="BLLK01000057">
    <property type="protein sequence ID" value="GFH56991.1"/>
    <property type="molecule type" value="Genomic_DNA"/>
</dbReference>
<dbReference type="Proteomes" id="UP001054902">
    <property type="component" value="Unassembled WGS sequence"/>
</dbReference>
<comment type="caution">
    <text evidence="1">The sequence shown here is derived from an EMBL/GenBank/DDBJ whole genome shotgun (WGS) entry which is preliminary data.</text>
</comment>
<proteinExistence type="predicted"/>
<accession>A0AAD3D5D0</accession>
<protein>
    <submittedName>
        <fullName evidence="1">Uncharacterized protein</fullName>
    </submittedName>
</protein>
<dbReference type="InterPro" id="IPR052050">
    <property type="entry name" value="SecEffector_AnkRepeat"/>
</dbReference>
<name>A0AAD3D5D0_9STRA</name>
<dbReference type="PANTHER" id="PTHR46586:SF3">
    <property type="entry name" value="ANKYRIN REPEAT-CONTAINING PROTEIN"/>
    <property type="match status" value="1"/>
</dbReference>
<organism evidence="1 2">
    <name type="scientific">Chaetoceros tenuissimus</name>
    <dbReference type="NCBI Taxonomy" id="426638"/>
    <lineage>
        <taxon>Eukaryota</taxon>
        <taxon>Sar</taxon>
        <taxon>Stramenopiles</taxon>
        <taxon>Ochrophyta</taxon>
        <taxon>Bacillariophyta</taxon>
        <taxon>Coscinodiscophyceae</taxon>
        <taxon>Chaetocerotophycidae</taxon>
        <taxon>Chaetocerotales</taxon>
        <taxon>Chaetocerotaceae</taxon>
        <taxon>Chaetoceros</taxon>
    </lineage>
</organism>
<dbReference type="PANTHER" id="PTHR46586">
    <property type="entry name" value="ANKYRIN REPEAT-CONTAINING PROTEIN"/>
    <property type="match status" value="1"/>
</dbReference>